<keyword evidence="4" id="KW-0479">Metal-binding</keyword>
<keyword evidence="7" id="KW-0067">ATP-binding</keyword>
<keyword evidence="14" id="KW-1185">Reference proteome</keyword>
<dbReference type="GO" id="GO:0005524">
    <property type="term" value="F:ATP binding"/>
    <property type="evidence" value="ECO:0007669"/>
    <property type="project" value="UniProtKB-KW"/>
</dbReference>
<evidence type="ECO:0000256" key="4">
    <source>
        <dbReference type="ARBA" id="ARBA00022723"/>
    </source>
</evidence>
<dbReference type="InParanoid" id="A0A090LZG0"/>
<dbReference type="GO" id="GO:0046872">
    <property type="term" value="F:metal ion binding"/>
    <property type="evidence" value="ECO:0007669"/>
    <property type="project" value="UniProtKB-KW"/>
</dbReference>
<evidence type="ECO:0000256" key="6">
    <source>
        <dbReference type="ARBA" id="ARBA00022833"/>
    </source>
</evidence>
<sequence>MSGPSSDELVVRDGYFFGRSCACAPPTPWWRPETKCASDDETLRRGPRLLNTFTKTKVPFVPLSGNSVGWYICGPTVYDSAHVGHARNYVNFDVLRRVMSEYFGYDVRFVMNVTDIDDKIIMRAHTRRAQDVVESARRLGAKASAETIAAAAETETLLAEGGKPLGKLDELTRGLVERVRVDAKGALASDDACARDWKIQDGYLELAREFEAEFMEDMKSLGIARPDALTRVSEYVDKVILYIQVIINKGFAYESNNSVYFDVKAFEEAENHKYGKLNKNAMANVEEAMDGEGALAAEKSEKRSEFDFVLWKASKSGEPSWSSPWGMGRPGWHIECSAMCSDVLGKSVDINGGGIDLNFPHHENQLAQSEAHYDIEQWVNFFIHTGHLHIDGLKMSKSLKNFITIRAALKMYSARQIRFLFLLNQWCDPMELTPVAAADGSGVTGFKQMEMALNIEKQFTEFFHSVKGSLRESGSYVVQKDQMWDGHERNLSDALDTAQAAVHEALMDNINTPNTLLALQDLVKATNQYLSMTLTDTRPLLVERVAKYVTKILSCLGVCLDVESIGFPESTEGSSEGREQVLSPFLDLITKFRDDIRKLAQDGASKQDILAACDAVRDVSLPELGVKVDDREGGALWKLYDAEELKKEIAREREAKEEKERAKAAAKDEAARKAAEKEAKAKVPPSEMFKTFEEYAGLYSKFGDDGVPTHDAEGEPLQKSALKKLAKARGMQEKAHDQYLAKQGIEKLSV</sequence>
<feature type="coiled-coil region" evidence="11">
    <location>
        <begin position="639"/>
        <end position="676"/>
    </location>
</feature>
<dbReference type="OrthoDB" id="438179at2759"/>
<dbReference type="InterPro" id="IPR009080">
    <property type="entry name" value="tRNAsynth_Ia_anticodon-bd"/>
</dbReference>
<evidence type="ECO:0000313" key="14">
    <source>
        <dbReference type="Proteomes" id="UP000009170"/>
    </source>
</evidence>
<dbReference type="Gene3D" id="1.20.120.1910">
    <property type="entry name" value="Cysteine-tRNA ligase, C-terminal anti-codon recognition domain"/>
    <property type="match status" value="1"/>
</dbReference>
<dbReference type="CDD" id="cd00672">
    <property type="entry name" value="CysRS_core"/>
    <property type="match status" value="1"/>
</dbReference>
<dbReference type="SUPFAM" id="SSF47323">
    <property type="entry name" value="Anticodon-binding domain of a subclass of class I aminoacyl-tRNA synthetases"/>
    <property type="match status" value="1"/>
</dbReference>
<dbReference type="HAMAP" id="MF_00041">
    <property type="entry name" value="Cys_tRNA_synth"/>
    <property type="match status" value="1"/>
</dbReference>
<dbReference type="AlphaFoldDB" id="A0A090LZG0"/>
<keyword evidence="5" id="KW-0547">Nucleotide-binding</keyword>
<keyword evidence="6" id="KW-0862">Zinc</keyword>
<dbReference type="Pfam" id="PF01406">
    <property type="entry name" value="tRNA-synt_1e"/>
    <property type="match status" value="1"/>
</dbReference>
<organism evidence="13 14">
    <name type="scientific">Ostreococcus tauri</name>
    <name type="common">Marine green alga</name>
    <dbReference type="NCBI Taxonomy" id="70448"/>
    <lineage>
        <taxon>Eukaryota</taxon>
        <taxon>Viridiplantae</taxon>
        <taxon>Chlorophyta</taxon>
        <taxon>Mamiellophyceae</taxon>
        <taxon>Mamiellales</taxon>
        <taxon>Bathycoccaceae</taxon>
        <taxon>Ostreococcus</taxon>
    </lineage>
</organism>
<dbReference type="Proteomes" id="UP000009170">
    <property type="component" value="Unassembled WGS sequence"/>
</dbReference>
<evidence type="ECO:0000313" key="13">
    <source>
        <dbReference type="EMBL" id="CEF97321.1"/>
    </source>
</evidence>
<evidence type="ECO:0000256" key="7">
    <source>
        <dbReference type="ARBA" id="ARBA00022840"/>
    </source>
</evidence>
<dbReference type="GO" id="GO:0005737">
    <property type="term" value="C:cytoplasm"/>
    <property type="evidence" value="ECO:0007669"/>
    <property type="project" value="TreeGrafter"/>
</dbReference>
<evidence type="ECO:0000256" key="5">
    <source>
        <dbReference type="ARBA" id="ARBA00022741"/>
    </source>
</evidence>
<feature type="domain" description="tRNA synthetases class I catalytic" evidence="12">
    <location>
        <begin position="60"/>
        <end position="433"/>
    </location>
</feature>
<dbReference type="EMBL" id="CAID01000003">
    <property type="protein sequence ID" value="CEF97321.1"/>
    <property type="molecule type" value="Genomic_DNA"/>
</dbReference>
<evidence type="ECO:0000259" key="12">
    <source>
        <dbReference type="Pfam" id="PF01406"/>
    </source>
</evidence>
<dbReference type="STRING" id="70448.A0A090LZG0"/>
<evidence type="ECO:0000256" key="2">
    <source>
        <dbReference type="ARBA" id="ARBA00012832"/>
    </source>
</evidence>
<dbReference type="PRINTS" id="PR00983">
    <property type="entry name" value="TRNASYNTHCYS"/>
</dbReference>
<evidence type="ECO:0000256" key="1">
    <source>
        <dbReference type="ARBA" id="ARBA00001947"/>
    </source>
</evidence>
<keyword evidence="8" id="KW-0648">Protein biosynthesis</keyword>
<dbReference type="InterPro" id="IPR014729">
    <property type="entry name" value="Rossmann-like_a/b/a_fold"/>
</dbReference>
<evidence type="ECO:0000256" key="11">
    <source>
        <dbReference type="SAM" id="Coils"/>
    </source>
</evidence>
<evidence type="ECO:0000256" key="9">
    <source>
        <dbReference type="ARBA" id="ARBA00023146"/>
    </source>
</evidence>
<dbReference type="NCBIfam" id="TIGR00435">
    <property type="entry name" value="cysS"/>
    <property type="match status" value="1"/>
</dbReference>
<reference evidence="14" key="1">
    <citation type="journal article" date="2006" name="Proc. Natl. Acad. Sci. U.S.A.">
        <title>Genome analysis of the smallest free-living eukaryote Ostreococcus tauri unveils many unique features.</title>
        <authorList>
            <person name="Derelle E."/>
            <person name="Ferraz C."/>
            <person name="Rombauts S."/>
            <person name="Rouze P."/>
            <person name="Worden A.Z."/>
            <person name="Robbens S."/>
            <person name="Partensky F."/>
            <person name="Degroeve S."/>
            <person name="Echeynie S."/>
            <person name="Cooke R."/>
            <person name="Saeys Y."/>
            <person name="Wuyts J."/>
            <person name="Jabbari K."/>
            <person name="Bowler C."/>
            <person name="Panaud O."/>
            <person name="Piegu B."/>
            <person name="Ball S.G."/>
            <person name="Ral J.-P."/>
            <person name="Bouget F.-Y."/>
            <person name="Piganeau G."/>
            <person name="De Baets B."/>
            <person name="Picard A."/>
            <person name="Delseny M."/>
            <person name="Demaille J."/>
            <person name="Van de Peer Y."/>
            <person name="Moreau H."/>
        </authorList>
    </citation>
    <scope>NUCLEOTIDE SEQUENCE [LARGE SCALE GENOMIC DNA]</scope>
    <source>
        <strain evidence="14">OTTH 0595 / CCAP 157/2 / RCC745</strain>
    </source>
</reference>
<reference evidence="13 14" key="2">
    <citation type="journal article" date="2014" name="BMC Genomics">
        <title>An improved genome of the model marine alga Ostreococcus tauri unfolds by assessing Illumina de novo assemblies.</title>
        <authorList>
            <person name="Blanc-Mathieu R."/>
            <person name="Verhelst B."/>
            <person name="Derelle E."/>
            <person name="Rombauts S."/>
            <person name="Bouget F.Y."/>
            <person name="Carre I."/>
            <person name="Chateau A."/>
            <person name="Eyre-Walker A."/>
            <person name="Grimsley N."/>
            <person name="Moreau H."/>
            <person name="Piegu B."/>
            <person name="Rivals E."/>
            <person name="Schackwitz W."/>
            <person name="Van de Peer Y."/>
            <person name="Piganeau G."/>
        </authorList>
    </citation>
    <scope>NUCLEOTIDE SEQUENCE [LARGE SCALE GENOMIC DNA]</scope>
    <source>
        <strain evidence="14">OTTH 0595 / CCAP 157/2 / RCC745</strain>
    </source>
</reference>
<dbReference type="InterPro" id="IPR015803">
    <property type="entry name" value="Cys-tRNA-ligase"/>
</dbReference>
<dbReference type="InterPro" id="IPR024909">
    <property type="entry name" value="Cys-tRNA/MSH_ligase"/>
</dbReference>
<keyword evidence="11" id="KW-0175">Coiled coil</keyword>
<comment type="caution">
    <text evidence="13">The sequence shown here is derived from an EMBL/GenBank/DDBJ whole genome shotgun (WGS) entry which is preliminary data.</text>
</comment>
<name>A0A090LZG0_OSTTA</name>
<dbReference type="EC" id="6.1.1.16" evidence="2"/>
<evidence type="ECO:0000256" key="3">
    <source>
        <dbReference type="ARBA" id="ARBA00022598"/>
    </source>
</evidence>
<accession>A0A090LZG0</accession>
<dbReference type="RefSeq" id="XP_022838628.1">
    <property type="nucleotide sequence ID" value="XM_022984908.1"/>
</dbReference>
<dbReference type="GO" id="GO:0006423">
    <property type="term" value="P:cysteinyl-tRNA aminoacylation"/>
    <property type="evidence" value="ECO:0007669"/>
    <property type="project" value="InterPro"/>
</dbReference>
<gene>
    <name evidence="13" type="ORF">OT_ostta03g05145</name>
</gene>
<dbReference type="GO" id="GO:0004817">
    <property type="term" value="F:cysteine-tRNA ligase activity"/>
    <property type="evidence" value="ECO:0007669"/>
    <property type="project" value="UniProtKB-EC"/>
</dbReference>
<evidence type="ECO:0000256" key="10">
    <source>
        <dbReference type="ARBA" id="ARBA00031499"/>
    </source>
</evidence>
<dbReference type="SUPFAM" id="SSF52374">
    <property type="entry name" value="Nucleotidylyl transferase"/>
    <property type="match status" value="1"/>
</dbReference>
<comment type="cofactor">
    <cofactor evidence="1">
        <name>Zn(2+)</name>
        <dbReference type="ChEBI" id="CHEBI:29105"/>
    </cofactor>
</comment>
<dbReference type="InterPro" id="IPR032678">
    <property type="entry name" value="tRNA-synt_1_cat_dom"/>
</dbReference>
<dbReference type="PANTHER" id="PTHR10890:SF3">
    <property type="entry name" value="CYSTEINE--TRNA LIGASE, CYTOPLASMIC"/>
    <property type="match status" value="1"/>
</dbReference>
<dbReference type="GeneID" id="9832788"/>
<dbReference type="Gene3D" id="3.40.50.620">
    <property type="entry name" value="HUPs"/>
    <property type="match status" value="1"/>
</dbReference>
<keyword evidence="3" id="KW-0436">Ligase</keyword>
<keyword evidence="9" id="KW-0030">Aminoacyl-tRNA synthetase</keyword>
<evidence type="ECO:0000256" key="8">
    <source>
        <dbReference type="ARBA" id="ARBA00022917"/>
    </source>
</evidence>
<dbReference type="PANTHER" id="PTHR10890">
    <property type="entry name" value="CYSTEINYL-TRNA SYNTHETASE"/>
    <property type="match status" value="1"/>
</dbReference>
<protein>
    <recommendedName>
        <fullName evidence="2">cysteine--tRNA ligase</fullName>
        <ecNumber evidence="2">6.1.1.16</ecNumber>
    </recommendedName>
    <alternativeName>
        <fullName evidence="10">Cysteinyl-tRNA synthetase</fullName>
    </alternativeName>
</protein>
<proteinExistence type="inferred from homology"/>
<dbReference type="KEGG" id="ota:OT_ostta03g05145"/>